<accession>A0ABW3CCI9</accession>
<feature type="non-terminal residue" evidence="2">
    <location>
        <position position="1"/>
    </location>
</feature>
<evidence type="ECO:0000256" key="1">
    <source>
        <dbReference type="SAM" id="MobiDB-lite"/>
    </source>
</evidence>
<reference evidence="3" key="1">
    <citation type="journal article" date="2019" name="Int. J. Syst. Evol. Microbiol.">
        <title>The Global Catalogue of Microorganisms (GCM) 10K type strain sequencing project: providing services to taxonomists for standard genome sequencing and annotation.</title>
        <authorList>
            <consortium name="The Broad Institute Genomics Platform"/>
            <consortium name="The Broad Institute Genome Sequencing Center for Infectious Disease"/>
            <person name="Wu L."/>
            <person name="Ma J."/>
        </authorList>
    </citation>
    <scope>NUCLEOTIDE SEQUENCE [LARGE SCALE GENOMIC DNA]</scope>
    <source>
        <strain evidence="3">JCM 31696</strain>
    </source>
</reference>
<feature type="region of interest" description="Disordered" evidence="1">
    <location>
        <begin position="1"/>
        <end position="78"/>
    </location>
</feature>
<keyword evidence="3" id="KW-1185">Reference proteome</keyword>
<proteinExistence type="predicted"/>
<gene>
    <name evidence="2" type="ORF">ACFQ07_03505</name>
</gene>
<sequence>RKTRRAPDPPEEPEPAEPAPEVHWASEEEVVVDDPATEPEPEPGPEGQDVPASREDSERTENRGGAIYVLKDEKDRPG</sequence>
<comment type="caution">
    <text evidence="2">The sequence shown here is derived from an EMBL/GenBank/DDBJ whole genome shotgun (WGS) entry which is preliminary data.</text>
</comment>
<dbReference type="EMBL" id="JBHTIR010000308">
    <property type="protein sequence ID" value="MFD0851266.1"/>
    <property type="molecule type" value="Genomic_DNA"/>
</dbReference>
<dbReference type="Proteomes" id="UP001597083">
    <property type="component" value="Unassembled WGS sequence"/>
</dbReference>
<organism evidence="2 3">
    <name type="scientific">Actinomadura adrarensis</name>
    <dbReference type="NCBI Taxonomy" id="1819600"/>
    <lineage>
        <taxon>Bacteria</taxon>
        <taxon>Bacillati</taxon>
        <taxon>Actinomycetota</taxon>
        <taxon>Actinomycetes</taxon>
        <taxon>Streptosporangiales</taxon>
        <taxon>Thermomonosporaceae</taxon>
        <taxon>Actinomadura</taxon>
    </lineage>
</organism>
<protein>
    <submittedName>
        <fullName evidence="2">Uncharacterized protein</fullName>
    </submittedName>
</protein>
<feature type="compositionally biased region" description="Acidic residues" evidence="1">
    <location>
        <begin position="27"/>
        <end position="43"/>
    </location>
</feature>
<evidence type="ECO:0000313" key="2">
    <source>
        <dbReference type="EMBL" id="MFD0851266.1"/>
    </source>
</evidence>
<evidence type="ECO:0000313" key="3">
    <source>
        <dbReference type="Proteomes" id="UP001597083"/>
    </source>
</evidence>
<name>A0ABW3CCI9_9ACTN</name>
<feature type="compositionally biased region" description="Basic and acidic residues" evidence="1">
    <location>
        <begin position="52"/>
        <end position="62"/>
    </location>
</feature>